<dbReference type="PANTHER" id="PTHR30193">
    <property type="entry name" value="ABC TRANSPORTER PERMEASE PROTEIN"/>
    <property type="match status" value="1"/>
</dbReference>
<dbReference type="AlphaFoldDB" id="A4BAU5"/>
<evidence type="ECO:0000259" key="8">
    <source>
        <dbReference type="PROSITE" id="PS50928"/>
    </source>
</evidence>
<evidence type="ECO:0000256" key="3">
    <source>
        <dbReference type="ARBA" id="ARBA00022475"/>
    </source>
</evidence>
<evidence type="ECO:0000256" key="6">
    <source>
        <dbReference type="ARBA" id="ARBA00023136"/>
    </source>
</evidence>
<evidence type="ECO:0000256" key="4">
    <source>
        <dbReference type="ARBA" id="ARBA00022692"/>
    </source>
</evidence>
<evidence type="ECO:0000256" key="1">
    <source>
        <dbReference type="ARBA" id="ARBA00004651"/>
    </source>
</evidence>
<dbReference type="STRING" id="314283.MED297_11100"/>
<evidence type="ECO:0000256" key="7">
    <source>
        <dbReference type="RuleBase" id="RU363032"/>
    </source>
</evidence>
<dbReference type="HOGENOM" id="CLU_016047_0_2_6"/>
<keyword evidence="4 7" id="KW-0812">Transmembrane</keyword>
<dbReference type="InterPro" id="IPR000515">
    <property type="entry name" value="MetI-like"/>
</dbReference>
<proteinExistence type="inferred from homology"/>
<feature type="transmembrane region" description="Helical" evidence="7">
    <location>
        <begin position="127"/>
        <end position="147"/>
    </location>
</feature>
<dbReference type="GO" id="GO:0005886">
    <property type="term" value="C:plasma membrane"/>
    <property type="evidence" value="ECO:0007669"/>
    <property type="project" value="UniProtKB-SubCell"/>
</dbReference>
<dbReference type="PROSITE" id="PS50928">
    <property type="entry name" value="ABC_TM1"/>
    <property type="match status" value="1"/>
</dbReference>
<keyword evidence="10" id="KW-1185">Reference proteome</keyword>
<feature type="transmembrane region" description="Helical" evidence="7">
    <location>
        <begin position="284"/>
        <end position="305"/>
    </location>
</feature>
<dbReference type="Proteomes" id="UP000005953">
    <property type="component" value="Unassembled WGS sequence"/>
</dbReference>
<accession>A4BAU5</accession>
<name>A4BAU5_9GAMM</name>
<keyword evidence="2 7" id="KW-0813">Transport</keyword>
<dbReference type="CDD" id="cd06261">
    <property type="entry name" value="TM_PBP2"/>
    <property type="match status" value="1"/>
</dbReference>
<evidence type="ECO:0000256" key="5">
    <source>
        <dbReference type="ARBA" id="ARBA00022989"/>
    </source>
</evidence>
<gene>
    <name evidence="9" type="ORF">MED297_11100</name>
</gene>
<sequence>MLSVVLKTFGDLMSALVSQKKNLFSGETLSGWLFISPMMFGFLCFFIIPVIAIFGYSVTEWNILSQDSTFVGLQNYQEIFTENEEFWLVVRNSLVFAGGLVPLNIALALVLALALNQKFTGVVFFRTVYFAPVITAGAAWAIVWSFLLQKESGGVNQLLALIGIDGPNWLREPNWAMFAVIMTRVIKNVGLNMILYLAALQSISPDYVEASSLDGATPWQRFRHIIWPLLAPTTLVISIVTVVGSLKVFDHIYLMTGGGPESGTLVLAYYIYERAFEFFEIGYASALAVILFVLTLVLTVGQWLLKQKEQ</sequence>
<comment type="caution">
    <text evidence="9">The sequence shown here is derived from an EMBL/GenBank/DDBJ whole genome shotgun (WGS) entry which is preliminary data.</text>
</comment>
<protein>
    <submittedName>
        <fullName evidence="9">Sugar ABC transporter permease</fullName>
    </submittedName>
</protein>
<dbReference type="PANTHER" id="PTHR30193:SF37">
    <property type="entry name" value="INNER MEMBRANE ABC TRANSPORTER PERMEASE PROTEIN YCJO"/>
    <property type="match status" value="1"/>
</dbReference>
<dbReference type="InterPro" id="IPR035906">
    <property type="entry name" value="MetI-like_sf"/>
</dbReference>
<evidence type="ECO:0000313" key="10">
    <source>
        <dbReference type="Proteomes" id="UP000005953"/>
    </source>
</evidence>
<dbReference type="SUPFAM" id="SSF161098">
    <property type="entry name" value="MetI-like"/>
    <property type="match status" value="1"/>
</dbReference>
<feature type="transmembrane region" description="Helical" evidence="7">
    <location>
        <begin position="225"/>
        <end position="246"/>
    </location>
</feature>
<feature type="domain" description="ABC transmembrane type-1" evidence="8">
    <location>
        <begin position="90"/>
        <end position="302"/>
    </location>
</feature>
<keyword evidence="3" id="KW-1003">Cell membrane</keyword>
<organism evidence="9 10">
    <name type="scientific">Reinekea blandensis MED297</name>
    <dbReference type="NCBI Taxonomy" id="314283"/>
    <lineage>
        <taxon>Bacteria</taxon>
        <taxon>Pseudomonadati</taxon>
        <taxon>Pseudomonadota</taxon>
        <taxon>Gammaproteobacteria</taxon>
        <taxon>Oceanospirillales</taxon>
        <taxon>Saccharospirillaceae</taxon>
        <taxon>Reinekea</taxon>
    </lineage>
</organism>
<dbReference type="InterPro" id="IPR051393">
    <property type="entry name" value="ABC_transporter_permease"/>
</dbReference>
<keyword evidence="6 7" id="KW-0472">Membrane</keyword>
<dbReference type="EMBL" id="AAOE01000003">
    <property type="protein sequence ID" value="EAR10558.1"/>
    <property type="molecule type" value="Genomic_DNA"/>
</dbReference>
<evidence type="ECO:0000256" key="2">
    <source>
        <dbReference type="ARBA" id="ARBA00022448"/>
    </source>
</evidence>
<feature type="transmembrane region" description="Helical" evidence="7">
    <location>
        <begin position="252"/>
        <end position="272"/>
    </location>
</feature>
<dbReference type="Gene3D" id="1.10.3720.10">
    <property type="entry name" value="MetI-like"/>
    <property type="match status" value="1"/>
</dbReference>
<reference evidence="9 10" key="1">
    <citation type="submission" date="2006-02" db="EMBL/GenBank/DDBJ databases">
        <authorList>
            <person name="Pinhassi J."/>
            <person name="Pedros-Alio C."/>
            <person name="Ferriera S."/>
            <person name="Johnson J."/>
            <person name="Kravitz S."/>
            <person name="Halpern A."/>
            <person name="Remington K."/>
            <person name="Beeson K."/>
            <person name="Tran B."/>
            <person name="Rogers Y.-H."/>
            <person name="Friedman R."/>
            <person name="Venter J.C."/>
        </authorList>
    </citation>
    <scope>NUCLEOTIDE SEQUENCE [LARGE SCALE GENOMIC DNA]</scope>
    <source>
        <strain evidence="9 10">MED297</strain>
    </source>
</reference>
<feature type="transmembrane region" description="Helical" evidence="7">
    <location>
        <begin position="29"/>
        <end position="56"/>
    </location>
</feature>
<feature type="transmembrane region" description="Helical" evidence="7">
    <location>
        <begin position="94"/>
        <end position="115"/>
    </location>
</feature>
<comment type="subcellular location">
    <subcellularLocation>
        <location evidence="1 7">Cell membrane</location>
        <topology evidence="1 7">Multi-pass membrane protein</topology>
    </subcellularLocation>
</comment>
<dbReference type="GO" id="GO:0055085">
    <property type="term" value="P:transmembrane transport"/>
    <property type="evidence" value="ECO:0007669"/>
    <property type="project" value="InterPro"/>
</dbReference>
<comment type="similarity">
    <text evidence="7">Belongs to the binding-protein-dependent transport system permease family.</text>
</comment>
<keyword evidence="5 7" id="KW-1133">Transmembrane helix</keyword>
<dbReference type="Pfam" id="PF00528">
    <property type="entry name" value="BPD_transp_1"/>
    <property type="match status" value="1"/>
</dbReference>
<evidence type="ECO:0000313" key="9">
    <source>
        <dbReference type="EMBL" id="EAR10558.1"/>
    </source>
</evidence>